<dbReference type="GO" id="GO:0003676">
    <property type="term" value="F:nucleic acid binding"/>
    <property type="evidence" value="ECO:0007669"/>
    <property type="project" value="InterPro"/>
</dbReference>
<evidence type="ECO:0000259" key="4">
    <source>
        <dbReference type="SMART" id="SM00479"/>
    </source>
</evidence>
<dbReference type="PANTHER" id="PTHR30231:SF4">
    <property type="entry name" value="PROTEIN NEN2"/>
    <property type="match status" value="1"/>
</dbReference>
<dbReference type="GO" id="GO:0008408">
    <property type="term" value="F:3'-5' exonuclease activity"/>
    <property type="evidence" value="ECO:0007669"/>
    <property type="project" value="TreeGrafter"/>
</dbReference>
<keyword evidence="2" id="KW-0378">Hydrolase</keyword>
<feature type="domain" description="Exonuclease" evidence="4">
    <location>
        <begin position="2"/>
        <end position="201"/>
    </location>
</feature>
<organism evidence="5">
    <name type="scientific">viral metagenome</name>
    <dbReference type="NCBI Taxonomy" id="1070528"/>
    <lineage>
        <taxon>unclassified sequences</taxon>
        <taxon>metagenomes</taxon>
        <taxon>organismal metagenomes</taxon>
    </lineage>
</organism>
<reference evidence="5" key="1">
    <citation type="journal article" date="2020" name="Nature">
        <title>Giant virus diversity and host interactions through global metagenomics.</title>
        <authorList>
            <person name="Schulz F."/>
            <person name="Roux S."/>
            <person name="Paez-Espino D."/>
            <person name="Jungbluth S."/>
            <person name="Walsh D.A."/>
            <person name="Denef V.J."/>
            <person name="McMahon K.D."/>
            <person name="Konstantinidis K.T."/>
            <person name="Eloe-Fadrosh E.A."/>
            <person name="Kyrpides N.C."/>
            <person name="Woyke T."/>
        </authorList>
    </citation>
    <scope>NUCLEOTIDE SEQUENCE</scope>
    <source>
        <strain evidence="5">GVMAG-M-3300023184-89</strain>
    </source>
</reference>
<dbReference type="SUPFAM" id="SSF53098">
    <property type="entry name" value="Ribonuclease H-like"/>
    <property type="match status" value="1"/>
</dbReference>
<evidence type="ECO:0000313" key="5">
    <source>
        <dbReference type="EMBL" id="QHT92822.1"/>
    </source>
</evidence>
<dbReference type="CDD" id="cd06127">
    <property type="entry name" value="DEDDh"/>
    <property type="match status" value="1"/>
</dbReference>
<name>A0A6C0IIM2_9ZZZZ</name>
<dbReference type="SMART" id="SM00479">
    <property type="entry name" value="EXOIII"/>
    <property type="match status" value="1"/>
</dbReference>
<dbReference type="PANTHER" id="PTHR30231">
    <property type="entry name" value="DNA POLYMERASE III SUBUNIT EPSILON"/>
    <property type="match status" value="1"/>
</dbReference>
<dbReference type="AlphaFoldDB" id="A0A6C0IIM2"/>
<proteinExistence type="predicted"/>
<dbReference type="Pfam" id="PF00929">
    <property type="entry name" value="RNase_T"/>
    <property type="match status" value="1"/>
</dbReference>
<keyword evidence="3" id="KW-0269">Exonuclease</keyword>
<evidence type="ECO:0000256" key="2">
    <source>
        <dbReference type="ARBA" id="ARBA00022801"/>
    </source>
</evidence>
<sequence length="221" mass="25384">MKVLIFDTETTGLPTERNASIMDVSKWPYIVQLSYILYDSETKQLIDIADDLIQLPIGVEITPGSEAIHRISQVMCQAHGIRMLDALNCFNKALDNADLIVGHNLSFDKRMLMVESKRLGRFLRFNINGVQKPEYCTMKKTTDICKLEFKTPTGKPYFKYPTLSELHFKLFDNLPKGTHNALADILICLRCYLKVVDNYDFVTDHSDTCDKLKNMYIENCL</sequence>
<dbReference type="InterPro" id="IPR012337">
    <property type="entry name" value="RNaseH-like_sf"/>
</dbReference>
<dbReference type="Gene3D" id="3.30.420.10">
    <property type="entry name" value="Ribonuclease H-like superfamily/Ribonuclease H"/>
    <property type="match status" value="1"/>
</dbReference>
<evidence type="ECO:0000256" key="3">
    <source>
        <dbReference type="ARBA" id="ARBA00022839"/>
    </source>
</evidence>
<dbReference type="EMBL" id="MN740194">
    <property type="protein sequence ID" value="QHT92822.1"/>
    <property type="molecule type" value="Genomic_DNA"/>
</dbReference>
<evidence type="ECO:0000256" key="1">
    <source>
        <dbReference type="ARBA" id="ARBA00022722"/>
    </source>
</evidence>
<dbReference type="InterPro" id="IPR013520">
    <property type="entry name" value="Ribonucl_H"/>
</dbReference>
<dbReference type="InterPro" id="IPR036397">
    <property type="entry name" value="RNaseH_sf"/>
</dbReference>
<accession>A0A6C0IIM2</accession>
<protein>
    <recommendedName>
        <fullName evidence="4">Exonuclease domain-containing protein</fullName>
    </recommendedName>
</protein>
<keyword evidence="1" id="KW-0540">Nuclease</keyword>